<dbReference type="InterPro" id="IPR043926">
    <property type="entry name" value="ABCG_dom"/>
</dbReference>
<keyword evidence="5" id="KW-0067">ATP-binding</keyword>
<feature type="transmembrane region" description="Helical" evidence="8">
    <location>
        <begin position="665"/>
        <end position="683"/>
    </location>
</feature>
<gene>
    <name evidence="10" type="ORF">F442_17785</name>
</gene>
<feature type="non-terminal residue" evidence="10">
    <location>
        <position position="748"/>
    </location>
</feature>
<feature type="transmembrane region" description="Helical" evidence="8">
    <location>
        <begin position="470"/>
        <end position="489"/>
    </location>
</feature>
<dbReference type="Proteomes" id="UP000018948">
    <property type="component" value="Unassembled WGS sequence"/>
</dbReference>
<protein>
    <recommendedName>
        <fullName evidence="9">ABC transporter domain-containing protein</fullName>
    </recommendedName>
</protein>
<evidence type="ECO:0000256" key="5">
    <source>
        <dbReference type="ARBA" id="ARBA00022840"/>
    </source>
</evidence>
<feature type="transmembrane region" description="Helical" evidence="8">
    <location>
        <begin position="582"/>
        <end position="605"/>
    </location>
</feature>
<evidence type="ECO:0000256" key="6">
    <source>
        <dbReference type="ARBA" id="ARBA00022989"/>
    </source>
</evidence>
<dbReference type="PROSITE" id="PS50893">
    <property type="entry name" value="ABC_TRANSPORTER_2"/>
    <property type="match status" value="1"/>
</dbReference>
<feature type="domain" description="ABC transporter" evidence="9">
    <location>
        <begin position="72"/>
        <end position="342"/>
    </location>
</feature>
<dbReference type="GO" id="GO:0016887">
    <property type="term" value="F:ATP hydrolysis activity"/>
    <property type="evidence" value="ECO:0007669"/>
    <property type="project" value="InterPro"/>
</dbReference>
<dbReference type="PANTHER" id="PTHR19241">
    <property type="entry name" value="ATP-BINDING CASSETTE TRANSPORTER"/>
    <property type="match status" value="1"/>
</dbReference>
<feature type="transmembrane region" description="Helical" evidence="8">
    <location>
        <begin position="448"/>
        <end position="464"/>
    </location>
</feature>
<dbReference type="EMBL" id="ANIY01003709">
    <property type="protein sequence ID" value="ETP33741.1"/>
    <property type="molecule type" value="Genomic_DNA"/>
</dbReference>
<dbReference type="AlphaFoldDB" id="W2YFM7"/>
<keyword evidence="3 8" id="KW-0812">Transmembrane</keyword>
<feature type="transmembrane region" description="Helical" evidence="8">
    <location>
        <begin position="535"/>
        <end position="561"/>
    </location>
</feature>
<evidence type="ECO:0000313" key="11">
    <source>
        <dbReference type="Proteomes" id="UP000018948"/>
    </source>
</evidence>
<sequence length="748" mass="83977">MMGPVDLTSGKTMMANGPDALHLYVAEKFEAAMGRKIPQMEVRYHNLSVTANVAVTGEITAKSELPTVFNTIKRSLAKFAWNKRVVHKEIIKNASGVFKPGTITLLLGQPGSGKTSLMRVLAGQFPKSGNVKIEGNVTYNGVPRDEIGKVLPQYSAYVTQFDKHFPTLTVQETLEFAYAVCGGGMSKHTEEMLSHGAPEQNAEALETARKYFENFPDLVIEQLGLQICRDTIIGSNMLRGVSGGERKRVTTGEMEFGMKYMTLMDEISTGLDSAATFDIITTQRSIAKNLHKTIVIALLQPAPEVFDLFDDVMVLNQGEIIYHGPRDQAVPYFETLGFKCPPRRDAADFLLDLGTKMQLKYQVGLPPGMSRHPRLANEFSEHWRQSPLYDKLVRDIEAPCDPNLLKDVEEHMDRMPEFRQGFWESTKAVTKRQWKLTSRNKSFIKSRALMTVAMGLIYGSVFYQTDPTDVQMIIGVLFQAAMFMSLGQTAQVPTIDAAREVFYKQRSANFYRAASFAIANSLALIPQAIAEALIFWFIGHFIIFLIFLVQTNLVYASWFFCLTAICPSFNVAKPMSTFTLSIFNLFGGFVMAKNVIPDWLIWVYWFVPDSWTLRGLCVNQYRAAKFDVCVYDGVDYCSEYNMKMGEYLLKQYAVPSGHSWVCIDIIYLCCIYAFFMGLGAFVLEYKRYDGPTTISLKPKHEANDNETDSTDSYVLATTPKHSGTMSGSGSPMGEVVLDVPRREKVFTP</sequence>
<keyword evidence="2" id="KW-0813">Transport</keyword>
<reference evidence="10 11" key="1">
    <citation type="submission" date="2013-11" db="EMBL/GenBank/DDBJ databases">
        <title>The Genome Sequence of Phytophthora parasitica P10297.</title>
        <authorList>
            <consortium name="The Broad Institute Genomics Platform"/>
            <person name="Russ C."/>
            <person name="Tyler B."/>
            <person name="Panabieres F."/>
            <person name="Shan W."/>
            <person name="Tripathy S."/>
            <person name="Grunwald N."/>
            <person name="Machado M."/>
            <person name="Johnson C.S."/>
            <person name="Walker B."/>
            <person name="Young S.K."/>
            <person name="Zeng Q."/>
            <person name="Gargeya S."/>
            <person name="Fitzgerald M."/>
            <person name="Haas B."/>
            <person name="Abouelleil A."/>
            <person name="Allen A.W."/>
            <person name="Alvarado L."/>
            <person name="Arachchi H.M."/>
            <person name="Berlin A.M."/>
            <person name="Chapman S.B."/>
            <person name="Gainer-Dewar J."/>
            <person name="Goldberg J."/>
            <person name="Griggs A."/>
            <person name="Gujja S."/>
            <person name="Hansen M."/>
            <person name="Howarth C."/>
            <person name="Imamovic A."/>
            <person name="Ireland A."/>
            <person name="Larimer J."/>
            <person name="McCowan C."/>
            <person name="Murphy C."/>
            <person name="Pearson M."/>
            <person name="Poon T.W."/>
            <person name="Priest M."/>
            <person name="Roberts A."/>
            <person name="Saif S."/>
            <person name="Shea T."/>
            <person name="Sisk P."/>
            <person name="Sykes S."/>
            <person name="Wortman J."/>
            <person name="Nusbaum C."/>
            <person name="Birren B."/>
        </authorList>
    </citation>
    <scope>NUCLEOTIDE SEQUENCE [LARGE SCALE GENOMIC DNA]</scope>
    <source>
        <strain evidence="10 11">P10297</strain>
    </source>
</reference>
<proteinExistence type="predicted"/>
<keyword evidence="6 8" id="KW-1133">Transmembrane helix</keyword>
<dbReference type="InterPro" id="IPR003593">
    <property type="entry name" value="AAA+_ATPase"/>
</dbReference>
<evidence type="ECO:0000256" key="1">
    <source>
        <dbReference type="ARBA" id="ARBA00004141"/>
    </source>
</evidence>
<evidence type="ECO:0000256" key="4">
    <source>
        <dbReference type="ARBA" id="ARBA00022741"/>
    </source>
</evidence>
<organism evidence="10 11">
    <name type="scientific">Phytophthora nicotianae P10297</name>
    <dbReference type="NCBI Taxonomy" id="1317064"/>
    <lineage>
        <taxon>Eukaryota</taxon>
        <taxon>Sar</taxon>
        <taxon>Stramenopiles</taxon>
        <taxon>Oomycota</taxon>
        <taxon>Peronosporomycetes</taxon>
        <taxon>Peronosporales</taxon>
        <taxon>Peronosporaceae</taxon>
        <taxon>Phytophthora</taxon>
    </lineage>
</organism>
<evidence type="ECO:0000256" key="8">
    <source>
        <dbReference type="SAM" id="Phobius"/>
    </source>
</evidence>
<dbReference type="InterPro" id="IPR013525">
    <property type="entry name" value="ABC2_TM"/>
</dbReference>
<feature type="transmembrane region" description="Helical" evidence="8">
    <location>
        <begin position="510"/>
        <end position="529"/>
    </location>
</feature>
<evidence type="ECO:0000313" key="10">
    <source>
        <dbReference type="EMBL" id="ETP33741.1"/>
    </source>
</evidence>
<evidence type="ECO:0000256" key="3">
    <source>
        <dbReference type="ARBA" id="ARBA00022692"/>
    </source>
</evidence>
<dbReference type="Pfam" id="PF19055">
    <property type="entry name" value="ABC2_membrane_7"/>
    <property type="match status" value="1"/>
</dbReference>
<dbReference type="GO" id="GO:0005524">
    <property type="term" value="F:ATP binding"/>
    <property type="evidence" value="ECO:0007669"/>
    <property type="project" value="UniProtKB-KW"/>
</dbReference>
<dbReference type="Pfam" id="PF01061">
    <property type="entry name" value="ABC2_membrane"/>
    <property type="match status" value="1"/>
</dbReference>
<dbReference type="InterPro" id="IPR003439">
    <property type="entry name" value="ABC_transporter-like_ATP-bd"/>
</dbReference>
<dbReference type="GO" id="GO:0140359">
    <property type="term" value="F:ABC-type transporter activity"/>
    <property type="evidence" value="ECO:0007669"/>
    <property type="project" value="InterPro"/>
</dbReference>
<evidence type="ECO:0000256" key="7">
    <source>
        <dbReference type="ARBA" id="ARBA00023136"/>
    </source>
</evidence>
<dbReference type="GO" id="GO:0016020">
    <property type="term" value="C:membrane"/>
    <property type="evidence" value="ECO:0007669"/>
    <property type="project" value="UniProtKB-SubCell"/>
</dbReference>
<name>W2YFM7_PHYNI</name>
<dbReference type="OrthoDB" id="101590at2759"/>
<dbReference type="SUPFAM" id="SSF52540">
    <property type="entry name" value="P-loop containing nucleoside triphosphate hydrolases"/>
    <property type="match status" value="1"/>
</dbReference>
<dbReference type="SMART" id="SM00382">
    <property type="entry name" value="AAA"/>
    <property type="match status" value="1"/>
</dbReference>
<dbReference type="InterPro" id="IPR027417">
    <property type="entry name" value="P-loop_NTPase"/>
</dbReference>
<dbReference type="Pfam" id="PF00005">
    <property type="entry name" value="ABC_tran"/>
    <property type="match status" value="1"/>
</dbReference>
<dbReference type="Gene3D" id="3.40.50.300">
    <property type="entry name" value="P-loop containing nucleotide triphosphate hydrolases"/>
    <property type="match status" value="1"/>
</dbReference>
<keyword evidence="7 8" id="KW-0472">Membrane</keyword>
<dbReference type="FunFam" id="3.40.50.300:FF:000528">
    <property type="entry name" value="ABC transporter G family member 31"/>
    <property type="match status" value="1"/>
</dbReference>
<evidence type="ECO:0000259" key="9">
    <source>
        <dbReference type="PROSITE" id="PS50893"/>
    </source>
</evidence>
<comment type="subcellular location">
    <subcellularLocation>
        <location evidence="1">Membrane</location>
        <topology evidence="1">Multi-pass membrane protein</topology>
    </subcellularLocation>
</comment>
<comment type="caution">
    <text evidence="10">The sequence shown here is derived from an EMBL/GenBank/DDBJ whole genome shotgun (WGS) entry which is preliminary data.</text>
</comment>
<evidence type="ECO:0000256" key="2">
    <source>
        <dbReference type="ARBA" id="ARBA00022448"/>
    </source>
</evidence>
<keyword evidence="4" id="KW-0547">Nucleotide-binding</keyword>
<accession>W2YFM7</accession>